<gene>
    <name evidence="2" type="ORF">MATL_G00155500</name>
</gene>
<feature type="region of interest" description="Disordered" evidence="1">
    <location>
        <begin position="1"/>
        <end position="42"/>
    </location>
</feature>
<evidence type="ECO:0000313" key="3">
    <source>
        <dbReference type="Proteomes" id="UP001046870"/>
    </source>
</evidence>
<reference evidence="2" key="1">
    <citation type="submission" date="2021-01" db="EMBL/GenBank/DDBJ databases">
        <authorList>
            <person name="Zahm M."/>
            <person name="Roques C."/>
            <person name="Cabau C."/>
            <person name="Klopp C."/>
            <person name="Donnadieu C."/>
            <person name="Jouanno E."/>
            <person name="Lampietro C."/>
            <person name="Louis A."/>
            <person name="Herpin A."/>
            <person name="Echchiki A."/>
            <person name="Berthelot C."/>
            <person name="Parey E."/>
            <person name="Roest-Crollius H."/>
            <person name="Braasch I."/>
            <person name="Postlethwait J."/>
            <person name="Bobe J."/>
            <person name="Montfort J."/>
            <person name="Bouchez O."/>
            <person name="Begum T."/>
            <person name="Mejri S."/>
            <person name="Adams A."/>
            <person name="Chen W.-J."/>
            <person name="Guiguen Y."/>
        </authorList>
    </citation>
    <scope>NUCLEOTIDE SEQUENCE</scope>
    <source>
        <strain evidence="2">YG-15Mar2019-1</strain>
        <tissue evidence="2">Brain</tissue>
    </source>
</reference>
<dbReference type="OrthoDB" id="10514890at2759"/>
<sequence>MKLESARRKSAPALLRSPQFAAQSAAVAPPPGRRSAGVSRTQPRDADRIVFVFDWFVRTFSSRHLPKDGEDYMKLKEGQ</sequence>
<name>A0A9D3PPQ1_MEGAT</name>
<comment type="caution">
    <text evidence="2">The sequence shown here is derived from an EMBL/GenBank/DDBJ whole genome shotgun (WGS) entry which is preliminary data.</text>
</comment>
<organism evidence="2 3">
    <name type="scientific">Megalops atlanticus</name>
    <name type="common">Tarpon</name>
    <name type="synonym">Clupea gigantea</name>
    <dbReference type="NCBI Taxonomy" id="7932"/>
    <lineage>
        <taxon>Eukaryota</taxon>
        <taxon>Metazoa</taxon>
        <taxon>Chordata</taxon>
        <taxon>Craniata</taxon>
        <taxon>Vertebrata</taxon>
        <taxon>Euteleostomi</taxon>
        <taxon>Actinopterygii</taxon>
        <taxon>Neopterygii</taxon>
        <taxon>Teleostei</taxon>
        <taxon>Elopiformes</taxon>
        <taxon>Megalopidae</taxon>
        <taxon>Megalops</taxon>
    </lineage>
</organism>
<dbReference type="Proteomes" id="UP001046870">
    <property type="component" value="Chromosome 13"/>
</dbReference>
<protein>
    <submittedName>
        <fullName evidence="2">Uncharacterized protein</fullName>
    </submittedName>
</protein>
<keyword evidence="3" id="KW-1185">Reference proteome</keyword>
<evidence type="ECO:0000256" key="1">
    <source>
        <dbReference type="SAM" id="MobiDB-lite"/>
    </source>
</evidence>
<accession>A0A9D3PPQ1</accession>
<dbReference type="AlphaFoldDB" id="A0A9D3PPQ1"/>
<dbReference type="EMBL" id="JAFDVH010000013">
    <property type="protein sequence ID" value="KAG7465626.1"/>
    <property type="molecule type" value="Genomic_DNA"/>
</dbReference>
<evidence type="ECO:0000313" key="2">
    <source>
        <dbReference type="EMBL" id="KAG7465626.1"/>
    </source>
</evidence>
<proteinExistence type="predicted"/>